<dbReference type="PANTHER" id="PTHR16071:SF2">
    <property type="entry name" value="FIGNL1-INTERACTING REGULATOR OF RECOMBINATION AND MITOSIS"/>
    <property type="match status" value="1"/>
</dbReference>
<keyword evidence="2" id="KW-1185">Reference proteome</keyword>
<dbReference type="PANTHER" id="PTHR16071">
    <property type="entry name" value="CHROMOSOME 1 OPEN READING FRAME 112"/>
    <property type="match status" value="1"/>
</dbReference>
<dbReference type="EMBL" id="CACVKT020007501">
    <property type="protein sequence ID" value="CAC5408067.1"/>
    <property type="molecule type" value="Genomic_DNA"/>
</dbReference>
<protein>
    <submittedName>
        <fullName evidence="1">Uncharacterized protein</fullName>
    </submittedName>
</protein>
<dbReference type="OrthoDB" id="6088000at2759"/>
<dbReference type="InterPro" id="IPR027902">
    <property type="entry name" value="DUF4487"/>
</dbReference>
<dbReference type="AlphaFoldDB" id="A0A6J8DK46"/>
<name>A0A6J8DK46_MYTCO</name>
<accession>A0A6J8DK46</accession>
<dbReference type="Proteomes" id="UP000507470">
    <property type="component" value="Unassembled WGS sequence"/>
</dbReference>
<organism evidence="1 2">
    <name type="scientific">Mytilus coruscus</name>
    <name type="common">Sea mussel</name>
    <dbReference type="NCBI Taxonomy" id="42192"/>
    <lineage>
        <taxon>Eukaryota</taxon>
        <taxon>Metazoa</taxon>
        <taxon>Spiralia</taxon>
        <taxon>Lophotrochozoa</taxon>
        <taxon>Mollusca</taxon>
        <taxon>Bivalvia</taxon>
        <taxon>Autobranchia</taxon>
        <taxon>Pteriomorphia</taxon>
        <taxon>Mytilida</taxon>
        <taxon>Mytiloidea</taxon>
        <taxon>Mytilidae</taxon>
        <taxon>Mytilinae</taxon>
        <taxon>Mytilus</taxon>
    </lineage>
</organism>
<evidence type="ECO:0000313" key="2">
    <source>
        <dbReference type="Proteomes" id="UP000507470"/>
    </source>
</evidence>
<gene>
    <name evidence="1" type="ORF">MCOR_41483</name>
</gene>
<sequence>MYQYFGRVCQHQGKIENLTVADSLPHLLLTIHVMNSLPKLSDSEKERWLSPNNHPEDIQAHSLMQTIFYLLNKCSVEAILPVCVPGLSSKKDKYVCLYDEICVHFCGFIGSLPAKHFHKLEEVLIVNLLSTSPVCSQLATDTWCFLVSIGKSEEKVVLHIKSQIEGKKSLDIVIQDCISSEYRIEGRSILLWSSSKM</sequence>
<evidence type="ECO:0000313" key="1">
    <source>
        <dbReference type="EMBL" id="CAC5408067.1"/>
    </source>
</evidence>
<reference evidence="1 2" key="1">
    <citation type="submission" date="2020-06" db="EMBL/GenBank/DDBJ databases">
        <authorList>
            <person name="Li R."/>
            <person name="Bekaert M."/>
        </authorList>
    </citation>
    <scope>NUCLEOTIDE SEQUENCE [LARGE SCALE GENOMIC DNA]</scope>
    <source>
        <strain evidence="2">wild</strain>
    </source>
</reference>
<dbReference type="Pfam" id="PF14868">
    <property type="entry name" value="DUF4487"/>
    <property type="match status" value="1"/>
</dbReference>
<proteinExistence type="predicted"/>